<reference evidence="1 2" key="1">
    <citation type="journal article" date="2014" name="Int. J. Syst. Evol. Microbiol.">
        <title>Complete genome sequence of Corynebacterium casei LMG S-19264T (=DSM 44701T), isolated from a smear-ripened cheese.</title>
        <authorList>
            <consortium name="US DOE Joint Genome Institute (JGI-PGF)"/>
            <person name="Walter F."/>
            <person name="Albersmeier A."/>
            <person name="Kalinowski J."/>
            <person name="Ruckert C."/>
        </authorList>
    </citation>
    <scope>NUCLEOTIDE SEQUENCE [LARGE SCALE GENOMIC DNA]</scope>
    <source>
        <strain evidence="1 2">CCM 8669</strain>
    </source>
</reference>
<accession>A0A917MUJ0</accession>
<keyword evidence="2" id="KW-1185">Reference proteome</keyword>
<dbReference type="CDD" id="cd09755">
    <property type="entry name" value="Cas2_I-E"/>
    <property type="match status" value="1"/>
</dbReference>
<dbReference type="AlphaFoldDB" id="A0A917MUJ0"/>
<dbReference type="EMBL" id="BMDC01000003">
    <property type="protein sequence ID" value="GGH64945.1"/>
    <property type="molecule type" value="Genomic_DNA"/>
</dbReference>
<evidence type="ECO:0000313" key="1">
    <source>
        <dbReference type="EMBL" id="GGH64945.1"/>
    </source>
</evidence>
<dbReference type="Gene3D" id="3.30.70.240">
    <property type="match status" value="1"/>
</dbReference>
<dbReference type="Pfam" id="PF09707">
    <property type="entry name" value="Cas_Cas2CT1978"/>
    <property type="match status" value="1"/>
</dbReference>
<comment type="caution">
    <text evidence="1">The sequence shown here is derived from an EMBL/GenBank/DDBJ whole genome shotgun (WGS) entry which is preliminary data.</text>
</comment>
<evidence type="ECO:0000313" key="2">
    <source>
        <dbReference type="Proteomes" id="UP000600171"/>
    </source>
</evidence>
<protein>
    <submittedName>
        <fullName evidence="1">Uncharacterized protein</fullName>
    </submittedName>
</protein>
<dbReference type="RefSeq" id="WP_188360014.1">
    <property type="nucleotide sequence ID" value="NZ_BMDC01000003.1"/>
</dbReference>
<name>A0A917MUJ0_9MICC</name>
<sequence length="117" mass="13375">MIVVVLSNCPPALRGDLTRWLLEISSGVYVGKVSARIREHLWERITASVQSGRALMVFSANNEQGLDFKVHRHQWETVDFDGVTLMRRPTAESKKPTFVKKGWSNASKYRMGRRRSS</sequence>
<gene>
    <name evidence="1" type="ORF">GCM10007359_17710</name>
</gene>
<dbReference type="Proteomes" id="UP000600171">
    <property type="component" value="Unassembled WGS sequence"/>
</dbReference>
<dbReference type="NCBIfam" id="TIGR01873">
    <property type="entry name" value="cas_CT1978"/>
    <property type="match status" value="1"/>
</dbReference>
<proteinExistence type="predicted"/>
<organism evidence="1 2">
    <name type="scientific">Rothia aerolata</name>
    <dbReference type="NCBI Taxonomy" id="1812262"/>
    <lineage>
        <taxon>Bacteria</taxon>
        <taxon>Bacillati</taxon>
        <taxon>Actinomycetota</taxon>
        <taxon>Actinomycetes</taxon>
        <taxon>Micrococcales</taxon>
        <taxon>Micrococcaceae</taxon>
        <taxon>Rothia</taxon>
    </lineage>
</organism>
<dbReference type="InterPro" id="IPR010152">
    <property type="entry name" value="CRISPR-assoc_prot_Cas2_sub"/>
</dbReference>